<dbReference type="Pfam" id="PF13460">
    <property type="entry name" value="NAD_binding_10"/>
    <property type="match status" value="1"/>
</dbReference>
<evidence type="ECO:0000313" key="2">
    <source>
        <dbReference type="EMBL" id="QLG89605.1"/>
    </source>
</evidence>
<dbReference type="InterPro" id="IPR016040">
    <property type="entry name" value="NAD(P)-bd_dom"/>
</dbReference>
<evidence type="ECO:0000259" key="1">
    <source>
        <dbReference type="Pfam" id="PF13460"/>
    </source>
</evidence>
<dbReference type="SUPFAM" id="SSF51735">
    <property type="entry name" value="NAD(P)-binding Rossmann-fold domains"/>
    <property type="match status" value="1"/>
</dbReference>
<reference evidence="2 3" key="1">
    <citation type="submission" date="2020-07" db="EMBL/GenBank/DDBJ databases">
        <title>Complete genome sequence of Chitinibacter sp. 2T18.</title>
        <authorList>
            <person name="Bae J.-W."/>
            <person name="Choi J.-W."/>
        </authorList>
    </citation>
    <scope>NUCLEOTIDE SEQUENCE [LARGE SCALE GENOMIC DNA]</scope>
    <source>
        <strain evidence="2 3">2T18</strain>
    </source>
</reference>
<dbReference type="EMBL" id="CP058627">
    <property type="protein sequence ID" value="QLG89605.1"/>
    <property type="molecule type" value="Genomic_DNA"/>
</dbReference>
<gene>
    <name evidence="2" type="ORF">HQ393_15865</name>
</gene>
<sequence>MTKSVLLIGGSGFIGRQIAAKLAQLGYRITIPTRNREAVKTDLLVLPGCEIVNANIHQPDVLDRLCKSQDVVINLVGILQGSLADFERSHILLTEKIIAACKTHQVRRYLHMSALGADVNGPSMYQRTKGQAEEKVRASGLDWTIFRPSVVFGAQDSFLNLFASLLKIAPLVPIGGAQTRFQPVWVGDVAQAFAVAVDRTELIGQTLSLVGPHVYTLAELVKYTGQVSGHERCVIGLPNWAARLQATAMSILPKPPVSHDNLDSLKVDNIDPTGFAAILGWQATALEAIVPTYLANQHQASQLDACRSKAGRSH</sequence>
<dbReference type="GO" id="GO:0044877">
    <property type="term" value="F:protein-containing complex binding"/>
    <property type="evidence" value="ECO:0007669"/>
    <property type="project" value="TreeGrafter"/>
</dbReference>
<accession>A0A7H9BLW6</accession>
<dbReference type="InterPro" id="IPR036291">
    <property type="entry name" value="NAD(P)-bd_dom_sf"/>
</dbReference>
<dbReference type="AlphaFoldDB" id="A0A7H9BLW6"/>
<name>A0A7H9BLW6_9NEIS</name>
<keyword evidence="3" id="KW-1185">Reference proteome</keyword>
<protein>
    <submittedName>
        <fullName evidence="2">Complex I NDUFA9 subunit family protein</fullName>
    </submittedName>
</protein>
<dbReference type="PANTHER" id="PTHR12126:SF11">
    <property type="entry name" value="NADH DEHYDROGENASE [UBIQUINONE] 1 ALPHA SUBCOMPLEX SUBUNIT 9, MITOCHONDRIAL"/>
    <property type="match status" value="1"/>
</dbReference>
<dbReference type="PANTHER" id="PTHR12126">
    <property type="entry name" value="NADH-UBIQUINONE OXIDOREDUCTASE 39 KDA SUBUNIT-RELATED"/>
    <property type="match status" value="1"/>
</dbReference>
<proteinExistence type="predicted"/>
<dbReference type="RefSeq" id="WP_179356476.1">
    <property type="nucleotide sequence ID" value="NZ_CP058627.1"/>
</dbReference>
<dbReference type="Gene3D" id="3.40.50.720">
    <property type="entry name" value="NAD(P)-binding Rossmann-like Domain"/>
    <property type="match status" value="1"/>
</dbReference>
<evidence type="ECO:0000313" key="3">
    <source>
        <dbReference type="Proteomes" id="UP000509597"/>
    </source>
</evidence>
<dbReference type="CDD" id="cd05271">
    <property type="entry name" value="NDUFA9_like_SDR_a"/>
    <property type="match status" value="1"/>
</dbReference>
<dbReference type="InterPro" id="IPR051207">
    <property type="entry name" value="ComplexI_NDUFA9_subunit"/>
</dbReference>
<feature type="domain" description="NAD(P)-binding" evidence="1">
    <location>
        <begin position="9"/>
        <end position="150"/>
    </location>
</feature>
<dbReference type="KEGG" id="chiz:HQ393_15865"/>
<dbReference type="Proteomes" id="UP000509597">
    <property type="component" value="Chromosome"/>
</dbReference>
<organism evidence="2 3">
    <name type="scientific">Chitinibacter bivalviorum</name>
    <dbReference type="NCBI Taxonomy" id="2739434"/>
    <lineage>
        <taxon>Bacteria</taxon>
        <taxon>Pseudomonadati</taxon>
        <taxon>Pseudomonadota</taxon>
        <taxon>Betaproteobacteria</taxon>
        <taxon>Neisseriales</taxon>
        <taxon>Chitinibacteraceae</taxon>
        <taxon>Chitinibacter</taxon>
    </lineage>
</organism>